<feature type="domain" description="Protein FecR C-terminal" evidence="3">
    <location>
        <begin position="319"/>
        <end position="388"/>
    </location>
</feature>
<dbReference type="Proteomes" id="UP000679220">
    <property type="component" value="Unassembled WGS sequence"/>
</dbReference>
<evidence type="ECO:0000256" key="1">
    <source>
        <dbReference type="SAM" id="Phobius"/>
    </source>
</evidence>
<reference evidence="4" key="2">
    <citation type="submission" date="2021-04" db="EMBL/GenBank/DDBJ databases">
        <authorList>
            <person name="Zhang T."/>
            <person name="Zhang Y."/>
            <person name="Lu D."/>
            <person name="Zuo D."/>
            <person name="Du Z."/>
        </authorList>
    </citation>
    <scope>NUCLEOTIDE SEQUENCE</scope>
    <source>
        <strain evidence="4">JR1</strain>
    </source>
</reference>
<organism evidence="4 5">
    <name type="scientific">Carboxylicivirga sediminis</name>
    <dbReference type="NCBI Taxonomy" id="2006564"/>
    <lineage>
        <taxon>Bacteria</taxon>
        <taxon>Pseudomonadati</taxon>
        <taxon>Bacteroidota</taxon>
        <taxon>Bacteroidia</taxon>
        <taxon>Marinilabiliales</taxon>
        <taxon>Marinilabiliaceae</taxon>
        <taxon>Carboxylicivirga</taxon>
    </lineage>
</organism>
<evidence type="ECO:0000259" key="3">
    <source>
        <dbReference type="Pfam" id="PF16344"/>
    </source>
</evidence>
<accession>A0A941IVW1</accession>
<dbReference type="FunFam" id="2.60.120.1440:FF:000001">
    <property type="entry name" value="Putative anti-sigma factor"/>
    <property type="match status" value="1"/>
</dbReference>
<dbReference type="GO" id="GO:0016989">
    <property type="term" value="F:sigma factor antagonist activity"/>
    <property type="evidence" value="ECO:0007669"/>
    <property type="project" value="TreeGrafter"/>
</dbReference>
<sequence length="392" mass="44338">MKEHVKIGRIIGKHLLSNSSDEEEKQLQTWLKDTENDNIFQSIHHHNHIEQRLHEYKQIDTKKAYSNFLQRTEQHRFTIGQIAFRAAAIAGLVVTVGIAINYLLNSDYEPDYLTQEVIHPGTSKAILKLANGARLELGTTNDESVINEDGVQIFHTDSSLVYQNEAISDKELLYNTLVTPHGGEYQLELADGTKVWLNAQSELTFPVAFSGTSRTVKLTGEAYFEVAHNPEQPFIVETTTQQTEVLGTAFNLSAYPDETQTVTTLVSGSVEARSTNGNESDFVERLKPNQQLIVNHGNSGTVVVKEVNTYLYSAWKEGRLVFRDQPLEVILDDMKRWYNFDVVYNNEASRNYRFSIDMPKYESINKFISILELTGSVDLEVNGNTLTVKSIN</sequence>
<dbReference type="InterPro" id="IPR012373">
    <property type="entry name" value="Ferrdict_sens_TM"/>
</dbReference>
<keyword evidence="5" id="KW-1185">Reference proteome</keyword>
<protein>
    <submittedName>
        <fullName evidence="4">FecR domain-containing protein</fullName>
    </submittedName>
</protein>
<keyword evidence="1" id="KW-0812">Transmembrane</keyword>
<keyword evidence="1" id="KW-0472">Membrane</keyword>
<name>A0A941IVW1_9BACT</name>
<feature type="domain" description="FecR protein" evidence="2">
    <location>
        <begin position="176"/>
        <end position="271"/>
    </location>
</feature>
<dbReference type="PANTHER" id="PTHR30273">
    <property type="entry name" value="PERIPLASMIC SIGNAL SENSOR AND SIGMA FACTOR ACTIVATOR FECR-RELATED"/>
    <property type="match status" value="1"/>
</dbReference>
<comment type="caution">
    <text evidence="4">The sequence shown here is derived from an EMBL/GenBank/DDBJ whole genome shotgun (WGS) entry which is preliminary data.</text>
</comment>
<dbReference type="RefSeq" id="WP_212187863.1">
    <property type="nucleotide sequence ID" value="NZ_JAGTAR010000001.1"/>
</dbReference>
<dbReference type="InterPro" id="IPR006860">
    <property type="entry name" value="FecR"/>
</dbReference>
<feature type="transmembrane region" description="Helical" evidence="1">
    <location>
        <begin position="82"/>
        <end position="104"/>
    </location>
</feature>
<dbReference type="InterPro" id="IPR032508">
    <property type="entry name" value="FecR_C"/>
</dbReference>
<dbReference type="Pfam" id="PF16344">
    <property type="entry name" value="FecR_C"/>
    <property type="match status" value="1"/>
</dbReference>
<evidence type="ECO:0000313" key="5">
    <source>
        <dbReference type="Proteomes" id="UP000679220"/>
    </source>
</evidence>
<dbReference type="Pfam" id="PF04773">
    <property type="entry name" value="FecR"/>
    <property type="match status" value="1"/>
</dbReference>
<dbReference type="AlphaFoldDB" id="A0A941IVW1"/>
<evidence type="ECO:0000259" key="2">
    <source>
        <dbReference type="Pfam" id="PF04773"/>
    </source>
</evidence>
<reference evidence="4" key="1">
    <citation type="journal article" date="2018" name="Int. J. Syst. Evol. Microbiol.">
        <title>Carboxylicivirga sediminis sp. nov., isolated from coastal sediment.</title>
        <authorList>
            <person name="Wang F.Q."/>
            <person name="Ren L.H."/>
            <person name="Zou R.J."/>
            <person name="Sun Y.Z."/>
            <person name="Liu X.J."/>
            <person name="Jiang F."/>
            <person name="Liu L.J."/>
        </authorList>
    </citation>
    <scope>NUCLEOTIDE SEQUENCE</scope>
    <source>
        <strain evidence="4">JR1</strain>
    </source>
</reference>
<keyword evidence="1" id="KW-1133">Transmembrane helix</keyword>
<dbReference type="Gene3D" id="3.55.50.30">
    <property type="match status" value="1"/>
</dbReference>
<dbReference type="PANTHER" id="PTHR30273:SF2">
    <property type="entry name" value="PROTEIN FECR"/>
    <property type="match status" value="1"/>
</dbReference>
<dbReference type="EMBL" id="JAGTAR010000001">
    <property type="protein sequence ID" value="MBR8533954.1"/>
    <property type="molecule type" value="Genomic_DNA"/>
</dbReference>
<evidence type="ECO:0000313" key="4">
    <source>
        <dbReference type="EMBL" id="MBR8533954.1"/>
    </source>
</evidence>
<dbReference type="Gene3D" id="2.60.120.1440">
    <property type="match status" value="1"/>
</dbReference>
<proteinExistence type="predicted"/>
<gene>
    <name evidence="4" type="ORF">KDU71_00145</name>
</gene>